<sequence length="173" mass="18457">MDNSVSSLYYHSACVAAPPRTAEDSAERQSLLSSLTITDGFSVWVSDRVLCGNDTAERRTLLSPSVRVAKQTQRKPVIPPQPQVCSKCDSDDDACEVLWHSPPPPPTQPDASTASQQPDLHIAGDGQPIAPICSSPPAVVRSGENDAARTPNADASNDPSQRRCTTPLILRTA</sequence>
<keyword evidence="3" id="KW-1185">Reference proteome</keyword>
<feature type="compositionally biased region" description="Polar residues" evidence="1">
    <location>
        <begin position="109"/>
        <end position="118"/>
    </location>
</feature>
<dbReference type="VEuPathDB" id="TriTrypDB:Lsey_0007_0010"/>
<dbReference type="AlphaFoldDB" id="A0A0N1IA17"/>
<reference evidence="2 3" key="1">
    <citation type="journal article" date="2015" name="PLoS Pathog.">
        <title>Leptomonas seymouri: Adaptations to the Dixenous Life Cycle Analyzed by Genome Sequencing, Transcriptome Profiling and Co-infection with Leishmania donovani.</title>
        <authorList>
            <person name="Kraeva N."/>
            <person name="Butenko A."/>
            <person name="Hlavacova J."/>
            <person name="Kostygov A."/>
            <person name="Myskova J."/>
            <person name="Grybchuk D."/>
            <person name="Lestinova T."/>
            <person name="Votypka J."/>
            <person name="Volf P."/>
            <person name="Opperdoes F."/>
            <person name="Flegontov P."/>
            <person name="Lukes J."/>
            <person name="Yurchenko V."/>
        </authorList>
    </citation>
    <scope>NUCLEOTIDE SEQUENCE [LARGE SCALE GENOMIC DNA]</scope>
    <source>
        <strain evidence="2 3">ATCC 30220</strain>
    </source>
</reference>
<comment type="caution">
    <text evidence="2">The sequence shown here is derived from an EMBL/GenBank/DDBJ whole genome shotgun (WGS) entry which is preliminary data.</text>
</comment>
<gene>
    <name evidence="2" type="ORF">ABL78_0514</name>
</gene>
<protein>
    <submittedName>
        <fullName evidence="2">Uncharacterized protein</fullName>
    </submittedName>
</protein>
<dbReference type="Proteomes" id="UP000038009">
    <property type="component" value="Unassembled WGS sequence"/>
</dbReference>
<name>A0A0N1IA17_LEPSE</name>
<proteinExistence type="predicted"/>
<evidence type="ECO:0000256" key="1">
    <source>
        <dbReference type="SAM" id="MobiDB-lite"/>
    </source>
</evidence>
<feature type="compositionally biased region" description="Polar residues" evidence="1">
    <location>
        <begin position="153"/>
        <end position="164"/>
    </location>
</feature>
<dbReference type="OMA" id="CCATEDS"/>
<evidence type="ECO:0000313" key="3">
    <source>
        <dbReference type="Proteomes" id="UP000038009"/>
    </source>
</evidence>
<organism evidence="2 3">
    <name type="scientific">Leptomonas seymouri</name>
    <dbReference type="NCBI Taxonomy" id="5684"/>
    <lineage>
        <taxon>Eukaryota</taxon>
        <taxon>Discoba</taxon>
        <taxon>Euglenozoa</taxon>
        <taxon>Kinetoplastea</taxon>
        <taxon>Metakinetoplastina</taxon>
        <taxon>Trypanosomatida</taxon>
        <taxon>Trypanosomatidae</taxon>
        <taxon>Leishmaniinae</taxon>
        <taxon>Leptomonas</taxon>
    </lineage>
</organism>
<dbReference type="EMBL" id="LJSK01000007">
    <property type="protein sequence ID" value="KPI90288.1"/>
    <property type="molecule type" value="Genomic_DNA"/>
</dbReference>
<accession>A0A0N1IA17</accession>
<evidence type="ECO:0000313" key="2">
    <source>
        <dbReference type="EMBL" id="KPI90288.1"/>
    </source>
</evidence>
<feature type="region of interest" description="Disordered" evidence="1">
    <location>
        <begin position="98"/>
        <end position="173"/>
    </location>
</feature>